<reference evidence="3" key="1">
    <citation type="journal article" date="2019" name="Int. J. Syst. Evol. Microbiol.">
        <title>The Global Catalogue of Microorganisms (GCM) 10K type strain sequencing project: providing services to taxonomists for standard genome sequencing and annotation.</title>
        <authorList>
            <consortium name="The Broad Institute Genomics Platform"/>
            <consortium name="The Broad Institute Genome Sequencing Center for Infectious Disease"/>
            <person name="Wu L."/>
            <person name="Ma J."/>
        </authorList>
    </citation>
    <scope>NUCLEOTIDE SEQUENCE [LARGE SCALE GENOMIC DNA]</scope>
    <source>
        <strain evidence="3">CGMCC 4.7393</strain>
    </source>
</reference>
<dbReference type="InterPro" id="IPR011635">
    <property type="entry name" value="CARDB"/>
</dbReference>
<dbReference type="SMART" id="SM00060">
    <property type="entry name" value="FN3"/>
    <property type="match status" value="1"/>
</dbReference>
<dbReference type="CDD" id="cd00063">
    <property type="entry name" value="FN3"/>
    <property type="match status" value="1"/>
</dbReference>
<name>A0ABW2DMH3_9BACT</name>
<dbReference type="InterPro" id="IPR036179">
    <property type="entry name" value="Ig-like_dom_sf"/>
</dbReference>
<evidence type="ECO:0000313" key="3">
    <source>
        <dbReference type="Proteomes" id="UP001596405"/>
    </source>
</evidence>
<dbReference type="Proteomes" id="UP001596405">
    <property type="component" value="Unassembled WGS sequence"/>
</dbReference>
<proteinExistence type="predicted"/>
<dbReference type="RefSeq" id="WP_377131389.1">
    <property type="nucleotide sequence ID" value="NZ_JBHSYQ010000012.1"/>
</dbReference>
<gene>
    <name evidence="2" type="ORF">ACFQHR_15615</name>
</gene>
<dbReference type="Pfam" id="PF11617">
    <property type="entry name" value="Cu-binding_MopE"/>
    <property type="match status" value="1"/>
</dbReference>
<comment type="caution">
    <text evidence="2">The sequence shown here is derived from an EMBL/GenBank/DDBJ whole genome shotgun (WGS) entry which is preliminary data.</text>
</comment>
<dbReference type="InterPro" id="IPR003961">
    <property type="entry name" value="FN3_dom"/>
</dbReference>
<dbReference type="EMBL" id="JBHSYQ010000012">
    <property type="protein sequence ID" value="MFC6999062.1"/>
    <property type="molecule type" value="Genomic_DNA"/>
</dbReference>
<feature type="domain" description="Fibronectin type-III" evidence="1">
    <location>
        <begin position="1109"/>
        <end position="1201"/>
    </location>
</feature>
<keyword evidence="3" id="KW-1185">Reference proteome</keyword>
<dbReference type="Pfam" id="PF07705">
    <property type="entry name" value="CARDB"/>
    <property type="match status" value="3"/>
</dbReference>
<evidence type="ECO:0000259" key="1">
    <source>
        <dbReference type="PROSITE" id="PS50853"/>
    </source>
</evidence>
<sequence length="1885" mass="202894">MKTLFTKIFLLLLLLTGGLSREALSNSWGKVNVSDVHSCQEASDEPTASVIRGANSMVSNGFFYQWEKSISFALSGFIASPRPISLFIEPPVISQYGVLGKIVDSGKTNTETNALRTAVETPTITTGFISTDNYYCPGMPINVSFFVSSPFNSDNVFTIQLSDANGSFASPVNLDTFKSTESGETTVFPPSYANGAGYQIRVVASSPSVIGSVNEGGAIRIFPAKDYYMDEDGDGHFSVLPLELCDPSFYGAYQIFPGDDCDDYDASIHPRAEDICDGKDNDCDGIVDNGKPVVIAVANAGSVRMNSSSSISVYTGSIGTASYCSPTVSASVLSGQLQLNSRQLNEYAAPDKSYYDYTMTLAPAVVTSSADNINLVPFDFSLQTPELYYSYGQLHILIDFNQDGIFEESEKVYDDRVDVYGGGASANGFLDIPAGLNLVTRMRVLLDFSGSVFYDYCSGDLILDYPVAINPPYTYSWSPSTNLSSATVADPYISTINKTTTYSVTVTDQETGCTSQSSVTVEVLSTPPSITTQPANRLTYAGEGAAFSVGATGSNLMYQWQESRDGGSTFASVSNGGVYSGATTNTLYLTNVPVSMHSYQYRVVVSNGVETLSNAATLSVREIDPATNPWEVVGTPNFSQGVANRTTFALAPDGTPYVAFVDSQEEYNENYELVIMKYYGGSWVKVGSTKGFEGSDYYTSFDNVWNISIAFSADGTPYVGFAQAGSSQGLTVIKYNGSKWAAVGGSSFPSEGSGGYLSLVIAPDNTPYIAYQELNTNLNGDFAGRITVRKYNGSSWDVVGVRGFSTWINDNLKMVMAPNGELYVAFQDGKYGGKASVMKYNGSAWEVVGTSGFSAGVIADVSLALSPDGLPYVAYRGDQSNGQKATVMKYTGSSWELVGPQGFSEGMTSSPSLVVAQDGTPFVAYFDYAYTGRATVMKYDGSSWVAVGPLGFSPDDAHHASLAMASNGTLYLGYQNRNDGVYGSKVTVMKFANAVTVATPPSITTQPVAKTITAGQSTSFTVGASGEGAITYQWQVSQDAGTTFANISNGGVYGGATNDTLLLSNVPLEMNGYWYRVVVSSGAEANSGAALLTVNALVSDAVVSTKPFAPSNLVLTSVSDTVVTLNWADNSSNETSFKVVRSLVPEFDRDTVVTIVAENITSYTDTSVVKDASYYFKILSLNDSGEASSNVQALNVTCPPDLQFKDIVAEYSTISINDTLTFKPSSKIVNTAECASYASKSSYKVYISEDEVLDVVEDINISGNGFETEAPLRNTSSALFKSVKIPDSIALLGQRYLIFQLDPENKIYEKNETNNLAVVPIFITKNAGIKIENFEISNTNQENGMVTVNFDVVNTGEGALGEYYIDFRSEQNRIDLTRESGLDLGQRKSISKALPISCVNYGTKNLRVILNPALNYNRGEYSYIRKEILLNDTTNTTASGEYTFVGTKPDLGIYIKIKNVRTVDAGGSITVESTVTNTGVLFEGTQEINYYLSKNDTLDASDQPIGHSRFSAMLVCEGETIITEVLTIPSTAALGDYYVLAKVDPRSGLNEINEENNTHARSLVVSKNPDLVLQSFTISNTSPVANERTRINFSIKNQGQGPVSDSYLDVYVSDDDNFSPSTDTRLTSYGEEYNWIHIPSLAAGEVYEGSFDLKFSSCGIEGDKFVFAIADGYFPNLNGNVIPEINETNNYNSSGVKAAIKSNPDLNLLEPISGKTTSTNKITASLNIQNVGSSVENDSQLKFYLSDDLQLSSSDSLLKTITINSASLACKQTYLINNLEIVLPANIKLGTYKVLIFADADSSIVEQSEENNFNFIVFEKIVGGTTGPVEPTPGPEPLSITTSALAISSIRPGIQFEVPYEKTGTYERYVNEFRVELSDASGSFA</sequence>
<dbReference type="SUPFAM" id="SSF101898">
    <property type="entry name" value="NHL repeat"/>
    <property type="match status" value="1"/>
</dbReference>
<dbReference type="PROSITE" id="PS50853">
    <property type="entry name" value="FN3"/>
    <property type="match status" value="1"/>
</dbReference>
<protein>
    <submittedName>
        <fullName evidence="2">CARDB domain-containing protein</fullName>
    </submittedName>
</protein>
<dbReference type="InterPro" id="IPR013783">
    <property type="entry name" value="Ig-like_fold"/>
</dbReference>
<dbReference type="SUPFAM" id="SSF49265">
    <property type="entry name" value="Fibronectin type III"/>
    <property type="match status" value="1"/>
</dbReference>
<organism evidence="2 3">
    <name type="scientific">Rufibacter roseus</name>
    <dbReference type="NCBI Taxonomy" id="1567108"/>
    <lineage>
        <taxon>Bacteria</taxon>
        <taxon>Pseudomonadati</taxon>
        <taxon>Bacteroidota</taxon>
        <taxon>Cytophagia</taxon>
        <taxon>Cytophagales</taxon>
        <taxon>Hymenobacteraceae</taxon>
        <taxon>Rufibacter</taxon>
    </lineage>
</organism>
<dbReference type="InterPro" id="IPR021655">
    <property type="entry name" value="Put_metal-bd"/>
</dbReference>
<accession>A0ABW2DMH3</accession>
<dbReference type="InterPro" id="IPR036116">
    <property type="entry name" value="FN3_sf"/>
</dbReference>
<evidence type="ECO:0000313" key="2">
    <source>
        <dbReference type="EMBL" id="MFC6999062.1"/>
    </source>
</evidence>
<dbReference type="SUPFAM" id="SSF48726">
    <property type="entry name" value="Immunoglobulin"/>
    <property type="match status" value="2"/>
</dbReference>
<dbReference type="Gene3D" id="2.60.40.10">
    <property type="entry name" value="Immunoglobulins"/>
    <property type="match status" value="7"/>
</dbReference>
<feature type="non-terminal residue" evidence="2">
    <location>
        <position position="1885"/>
    </location>
</feature>